<proteinExistence type="predicted"/>
<evidence type="ECO:0000313" key="2">
    <source>
        <dbReference type="EMBL" id="QUF07014.1"/>
    </source>
</evidence>
<dbReference type="EMBL" id="CP073249">
    <property type="protein sequence ID" value="QUF07014.1"/>
    <property type="molecule type" value="Genomic_DNA"/>
</dbReference>
<keyword evidence="1" id="KW-0472">Membrane</keyword>
<gene>
    <name evidence="2" type="ORF">KCV87_13755</name>
</gene>
<keyword evidence="1" id="KW-1133">Transmembrane helix</keyword>
<accession>A0AA45LB35</accession>
<organism evidence="2 3">
    <name type="scientific">Actinosynnema pretiosum subsp. pretiosum</name>
    <dbReference type="NCBI Taxonomy" id="103721"/>
    <lineage>
        <taxon>Bacteria</taxon>
        <taxon>Bacillati</taxon>
        <taxon>Actinomycetota</taxon>
        <taxon>Actinomycetes</taxon>
        <taxon>Pseudonocardiales</taxon>
        <taxon>Pseudonocardiaceae</taxon>
        <taxon>Actinosynnema</taxon>
    </lineage>
</organism>
<protein>
    <submittedName>
        <fullName evidence="2">Uncharacterized protein</fullName>
    </submittedName>
</protein>
<name>A0AA45LB35_9PSEU</name>
<evidence type="ECO:0000313" key="3">
    <source>
        <dbReference type="Proteomes" id="UP000677152"/>
    </source>
</evidence>
<feature type="transmembrane region" description="Helical" evidence="1">
    <location>
        <begin position="70"/>
        <end position="90"/>
    </location>
</feature>
<dbReference type="Proteomes" id="UP000677152">
    <property type="component" value="Chromosome"/>
</dbReference>
<evidence type="ECO:0000256" key="1">
    <source>
        <dbReference type="SAM" id="Phobius"/>
    </source>
</evidence>
<reference evidence="2" key="1">
    <citation type="submission" date="2021-04" db="EMBL/GenBank/DDBJ databases">
        <title>Genomic sequence of Actinosynnema pretiosum subsp. pretiosum ATCC 31280 (C-14919).</title>
        <authorList>
            <person name="Bai L."/>
            <person name="Wang X."/>
            <person name="Xiao Y."/>
        </authorList>
    </citation>
    <scope>NUCLEOTIDE SEQUENCE</scope>
    <source>
        <strain evidence="2">ATCC 31280</strain>
    </source>
</reference>
<dbReference type="AlphaFoldDB" id="A0AA45LB35"/>
<feature type="transmembrane region" description="Helical" evidence="1">
    <location>
        <begin position="7"/>
        <end position="26"/>
    </location>
</feature>
<sequence length="94" mass="9622">MSPRQYLTVVAAAFVLSGLLIMLLPLSTSGPNGLDVSCGNSLGAGFDEIDVSAESAALPEVCARLRAERLAWASPVAVLGAAGLVGALLVRRRT</sequence>
<keyword evidence="1" id="KW-0812">Transmembrane</keyword>